<dbReference type="Gene3D" id="2.60.210.10">
    <property type="entry name" value="Apoptosis, Tumor Necrosis Factor Receptor Associated Protein 2, Chain A"/>
    <property type="match status" value="2"/>
</dbReference>
<dbReference type="SMART" id="SM00875">
    <property type="entry name" value="BACK"/>
    <property type="match status" value="1"/>
</dbReference>
<dbReference type="SMART" id="SM00061">
    <property type="entry name" value="MATH"/>
    <property type="match status" value="1"/>
</dbReference>
<dbReference type="SUPFAM" id="SSF49599">
    <property type="entry name" value="TRAF domain-like"/>
    <property type="match status" value="2"/>
</dbReference>
<dbReference type="EMBL" id="JBICCN010000140">
    <property type="protein sequence ID" value="KAL3090665.1"/>
    <property type="molecule type" value="Genomic_DNA"/>
</dbReference>
<organism evidence="5 6">
    <name type="scientific">Heterodera schachtii</name>
    <name type="common">Sugarbeet cyst nematode worm</name>
    <name type="synonym">Tylenchus schachtii</name>
    <dbReference type="NCBI Taxonomy" id="97005"/>
    <lineage>
        <taxon>Eukaryota</taxon>
        <taxon>Metazoa</taxon>
        <taxon>Ecdysozoa</taxon>
        <taxon>Nematoda</taxon>
        <taxon>Chromadorea</taxon>
        <taxon>Rhabditida</taxon>
        <taxon>Tylenchina</taxon>
        <taxon>Tylenchomorpha</taxon>
        <taxon>Tylenchoidea</taxon>
        <taxon>Heteroderidae</taxon>
        <taxon>Heteroderinae</taxon>
        <taxon>Heterodera</taxon>
    </lineage>
</organism>
<dbReference type="Pfam" id="PF07707">
    <property type="entry name" value="BACK"/>
    <property type="match status" value="1"/>
</dbReference>
<dbReference type="Proteomes" id="UP001620645">
    <property type="component" value="Unassembled WGS sequence"/>
</dbReference>
<evidence type="ECO:0000256" key="1">
    <source>
        <dbReference type="ARBA" id="ARBA00004906"/>
    </source>
</evidence>
<feature type="domain" description="BTB" evidence="3">
    <location>
        <begin position="16"/>
        <end position="93"/>
    </location>
</feature>
<dbReference type="PANTHER" id="PTHR45774:SF3">
    <property type="entry name" value="BTB (POZ) DOMAIN-CONTAINING 2B-RELATED"/>
    <property type="match status" value="1"/>
</dbReference>
<comment type="pathway">
    <text evidence="1">Protein modification; protein ubiquitination.</text>
</comment>
<dbReference type="FunFam" id="1.25.40.420:FF:000008">
    <property type="entry name" value="BTB/POZ domain-containing protein POB1"/>
    <property type="match status" value="1"/>
</dbReference>
<feature type="domain" description="MATH" evidence="4">
    <location>
        <begin position="284"/>
        <end position="420"/>
    </location>
</feature>
<dbReference type="Pfam" id="PF00917">
    <property type="entry name" value="MATH"/>
    <property type="match status" value="1"/>
</dbReference>
<evidence type="ECO:0000259" key="3">
    <source>
        <dbReference type="PROSITE" id="PS50097"/>
    </source>
</evidence>
<dbReference type="Gene3D" id="3.30.710.10">
    <property type="entry name" value="Potassium Channel Kv1.1, Chain A"/>
    <property type="match status" value="1"/>
</dbReference>
<proteinExistence type="predicted"/>
<gene>
    <name evidence="5" type="ORF">niasHS_004457</name>
</gene>
<evidence type="ECO:0000256" key="2">
    <source>
        <dbReference type="ARBA" id="ARBA00022786"/>
    </source>
</evidence>
<dbReference type="InterPro" id="IPR011705">
    <property type="entry name" value="BACK"/>
</dbReference>
<accession>A0ABD2JJ58</accession>
<dbReference type="PANTHER" id="PTHR45774">
    <property type="entry name" value="BTB/POZ DOMAIN-CONTAINING"/>
    <property type="match status" value="1"/>
</dbReference>
<dbReference type="AlphaFoldDB" id="A0ABD2JJ58"/>
<sequence length="583" mass="66719">MPQLVVKHLLSTGKDADVYFLVGDGDEKELLPAHRLILKHASDVFEAMFRFDAKKEFAEFASAAYPVEVTDVEPAAFKVMLSFIYTGELAELNGDNAMAVLYAAKKYNIPGLVDASLQVPVSSLRNVFLAYVQAELYELENFAYHCLFYIDENADILIKSEEFLQIDQKLLCEIFGRDELQICEEISIWNAALRWADAKCRQNCIECTAKNCRAVLGPALFKIRFPLIPNEEFSKKIVPSGVLSKDGVIAIYQFHSLPNYHGISADGFFPMPFPTNGRISDRTNGTLLIDINKVSEFVQEEIKSSRYSEKIYINGFSWKIQAQIEKKNGSTDNNEKWLAIYLLYDGPKEDLNWRCYVRSATFRIVSQKNGAENPIGTLTDRVFDNKSTNWGFENFISVTELMELNNGFYDKSEDKVTLAIDVTMKEAKMEKLILYQCKSKGTFFTEIEKVSEFAQEIFWSQRISETVHIKGFSWKILAQIRKNLLGTDNNEKWMGFYLLFDGPKEAQNCSFECSATFRIVSQKKDVPDFKDEFNDQLLNNKLNWKSFHSISFDELMDEDNGLWDKSEDKVTLAIDVTVNEAKT</sequence>
<dbReference type="InterPro" id="IPR000210">
    <property type="entry name" value="BTB/POZ_dom"/>
</dbReference>
<dbReference type="PROSITE" id="PS50144">
    <property type="entry name" value="MATH"/>
    <property type="match status" value="2"/>
</dbReference>
<dbReference type="InterPro" id="IPR008974">
    <property type="entry name" value="TRAF-like"/>
</dbReference>
<evidence type="ECO:0008006" key="7">
    <source>
        <dbReference type="Google" id="ProtNLM"/>
    </source>
</evidence>
<dbReference type="SMART" id="SM00225">
    <property type="entry name" value="BTB"/>
    <property type="match status" value="1"/>
</dbReference>
<dbReference type="Pfam" id="PF22486">
    <property type="entry name" value="MATH_2"/>
    <property type="match status" value="1"/>
</dbReference>
<evidence type="ECO:0000259" key="4">
    <source>
        <dbReference type="PROSITE" id="PS50144"/>
    </source>
</evidence>
<keyword evidence="6" id="KW-1185">Reference proteome</keyword>
<comment type="caution">
    <text evidence="5">The sequence shown here is derived from an EMBL/GenBank/DDBJ whole genome shotgun (WGS) entry which is preliminary data.</text>
</comment>
<dbReference type="InterPro" id="IPR011333">
    <property type="entry name" value="SKP1/BTB/POZ_sf"/>
</dbReference>
<dbReference type="Pfam" id="PF00651">
    <property type="entry name" value="BTB"/>
    <property type="match status" value="1"/>
</dbReference>
<evidence type="ECO:0000313" key="5">
    <source>
        <dbReference type="EMBL" id="KAL3090665.1"/>
    </source>
</evidence>
<keyword evidence="2" id="KW-0833">Ubl conjugation pathway</keyword>
<name>A0ABD2JJ58_HETSC</name>
<feature type="domain" description="MATH" evidence="4">
    <location>
        <begin position="440"/>
        <end position="576"/>
    </location>
</feature>
<protein>
    <recommendedName>
        <fullName evidence="7">BTB domain-containing protein</fullName>
    </recommendedName>
</protein>
<evidence type="ECO:0000313" key="6">
    <source>
        <dbReference type="Proteomes" id="UP001620645"/>
    </source>
</evidence>
<reference evidence="5 6" key="1">
    <citation type="submission" date="2024-10" db="EMBL/GenBank/DDBJ databases">
        <authorList>
            <person name="Kim D."/>
        </authorList>
    </citation>
    <scope>NUCLEOTIDE SEQUENCE [LARGE SCALE GENOMIC DNA]</scope>
    <source>
        <strain evidence="5">Taebaek</strain>
    </source>
</reference>
<dbReference type="PROSITE" id="PS50097">
    <property type="entry name" value="BTB"/>
    <property type="match status" value="1"/>
</dbReference>
<dbReference type="Gene3D" id="1.25.40.420">
    <property type="match status" value="1"/>
</dbReference>
<dbReference type="SUPFAM" id="SSF54695">
    <property type="entry name" value="POZ domain"/>
    <property type="match status" value="1"/>
</dbReference>
<dbReference type="InterPro" id="IPR002083">
    <property type="entry name" value="MATH/TRAF_dom"/>
</dbReference>